<dbReference type="Proteomes" id="UP000324800">
    <property type="component" value="Unassembled WGS sequence"/>
</dbReference>
<comment type="caution">
    <text evidence="1">The sequence shown here is derived from an EMBL/GenBank/DDBJ whole genome shotgun (WGS) entry which is preliminary data.</text>
</comment>
<evidence type="ECO:0000313" key="2">
    <source>
        <dbReference type="Proteomes" id="UP000324800"/>
    </source>
</evidence>
<protein>
    <recommendedName>
        <fullName evidence="3">DDE-1 domain-containing protein</fullName>
    </recommendedName>
</protein>
<proteinExistence type="predicted"/>
<evidence type="ECO:0000313" key="1">
    <source>
        <dbReference type="EMBL" id="KAA6395875.1"/>
    </source>
</evidence>
<evidence type="ECO:0008006" key="3">
    <source>
        <dbReference type="Google" id="ProtNLM"/>
    </source>
</evidence>
<reference evidence="1 2" key="1">
    <citation type="submission" date="2019-03" db="EMBL/GenBank/DDBJ databases">
        <title>Single cell metagenomics reveals metabolic interactions within the superorganism composed of flagellate Streblomastix strix and complex community of Bacteroidetes bacteria on its surface.</title>
        <authorList>
            <person name="Treitli S.C."/>
            <person name="Kolisko M."/>
            <person name="Husnik F."/>
            <person name="Keeling P."/>
            <person name="Hampl V."/>
        </authorList>
    </citation>
    <scope>NUCLEOTIDE SEQUENCE [LARGE SCALE GENOMIC DNA]</scope>
    <source>
        <strain evidence="1">ST1C</strain>
    </source>
</reference>
<organism evidence="1 2">
    <name type="scientific">Streblomastix strix</name>
    <dbReference type="NCBI Taxonomy" id="222440"/>
    <lineage>
        <taxon>Eukaryota</taxon>
        <taxon>Metamonada</taxon>
        <taxon>Preaxostyla</taxon>
        <taxon>Oxymonadida</taxon>
        <taxon>Streblomastigidae</taxon>
        <taxon>Streblomastix</taxon>
    </lineage>
</organism>
<name>A0A5J4WN99_9EUKA</name>
<gene>
    <name evidence="1" type="ORF">EZS28_008596</name>
</gene>
<sequence length="227" mass="25890">MFVNKILPVWKQDIIDLRKKLQLPVDSCTLILLDSHASRNDIPNWIAISKRSHIDVITFVSHSTARCQPLDQYPNASLKRVLNHKFNSHSSPKIKDIREALAQALVDAINAALDRGDDEIDTFIEKEKEINNDVLVQNRLKTDQSSSQDDFEELFYSKESVIPDTETEESYLCSDSTISSITDISILQIKKRKRRKSRQCDSVQGSDDDSIVKSNLNSIHDSSEKYL</sequence>
<dbReference type="EMBL" id="SNRW01001572">
    <property type="protein sequence ID" value="KAA6395875.1"/>
    <property type="molecule type" value="Genomic_DNA"/>
</dbReference>
<dbReference type="AlphaFoldDB" id="A0A5J4WN99"/>
<accession>A0A5J4WN99</accession>